<dbReference type="PANTHER" id="PTHR14931">
    <property type="entry name" value="GENE 340-RELATED"/>
    <property type="match status" value="1"/>
</dbReference>
<dbReference type="PANTHER" id="PTHR14931:SF2">
    <property type="entry name" value="LIGAND DEPENDENT NUCLEAR RECEPTOR COREPRESSOR"/>
    <property type="match status" value="1"/>
</dbReference>
<feature type="compositionally biased region" description="Polar residues" evidence="1">
    <location>
        <begin position="1060"/>
        <end position="1088"/>
    </location>
</feature>
<dbReference type="Pfam" id="PF15090">
    <property type="entry name" value="DUF4553"/>
    <property type="match status" value="1"/>
</dbReference>
<feature type="region of interest" description="Disordered" evidence="1">
    <location>
        <begin position="752"/>
        <end position="851"/>
    </location>
</feature>
<sequence length="1668" mass="182426">MANLATKRLCTNERFPVRQDSDCWRSKLIRSVGLDRISDLLLRTQILDDLRLLKDCKPASVSHSSFDEKCLFCCLRREKVKEHITALNKQIVESGGKPLLGKDPSNISRLEWQSDEFLSAVLHRNEYTPRIPDPHIPVVACGVMQQMLSKLTTYYTSRNSCSQDSLQTNGKKDQSLVKTSRVSSSAAVGALSAQNKFIMVDQDAPLDLSVKKIKVEDIQQDGVLDLSTKKNLSKDHLCLKNSPVHVSPAARLVKRDSIDLSLAQVGDLQSASTLEQFMSKLCLHHQHQIVDALGFLQSEVKTVSNHFQTPISTLPEKQATTSSSIVSSESRSEVQRPERTCSVDAALSIKTQSVARSQKTTSEDLNADVSSIATSEKTVDICKKEDFSSSSSCGTVVELENASSPVTKTTTDHQEIKKSLVSSLQQVKHGDSVKKCLCSAERCTCTAASDQEDLLSKHTDMSSVAQNEDAVVNPSTVHKASNVVLSVSPRTARKSRKGSCLRPRNGSLSCIISDPDSHCDLVYIKKSIIECQPQSRNRLHPRLNARKSTRGHKYVEEYLELKTVRTLARKPIHDSVGNCPVLLADLQTSVTPRQTLSGSVPLVNAPFTGDCMKNIIQKLSSEQIAEEEMPGDVVKVTGISLMVETSHTDKTETNSQISHEPSCKESEASMQIDVSLETVSCTPNAVEQEENMDVEEAKESTETTELAVETEQCDPPLVPIEEEQCDPPVVPIKEIQCNPSVVPIEKEVDCGTESKPECEGQSLEPSLSPASSNMDPESSTIEISDEQNNERESTSPTDAETDTADVQEPSEASEVNANTEEDRNAQEQTLGDVEPNLQMLPEKKEEDLSGSKIAEVSTVQALANCKKDTDSIPPKVLSTKHTVSSDRCLRSRVSKASVDVVKDSVKHGASEPVDHANDANTKTQSAETDVCTGEEHNSEPVEIPIEKPNHPVIDNAVKTTPKSKGGKAKQQSPKVEMNEPPSVLPPEVLPETISTASNTTESEKQHKMNSQASENLTLRSKSSPIELPVSGDCSPNKKSPHSSENMLLRSRSNTEKICGSKSNSLTDGHSETQGQTPLRENSSTSDQGSIGDLCTPSESATRMPLRSRTISTNKQTVTRESPVKCSIKSEPASSPSSKKIEANGHMPLRSSAGVTAEQPCNDKSALESPGRMSLRRGNASNTEKPCGSTTPPTANKRPSRIHKVSASSSGDAEEIPSSSKLEIQNKKHTESQIKGSDEFFHVPSLPRSEPIVCNPSKFLEALRGEEHQQLISNLNAKFDKMQKGWVQMDKEGQPAPKHKNKADRLKEIWKSKRRVRKSRPLEQQKFSPVQMLFMKPFDLTSICRWFLQSTETKSLVIVKKVNTRLPSETQLCFHSSSAGAGSANGIFPSLQAERLKKHLKKFAIASPVKSNPKNQRLISKALGQGISLMSKEKPKPTTATRICTKAQSLAGVTPVQVPESISATAGSAKNPASARILRKYSNMREKLQVQQNKKCKEKALKSAGLKATIIPKKDDKEKLQTQKGPKSVVVKKISSLSKTAKANSVLKERALKSEDGSSTKRLQGLKRITQAIGAHASANKLSKKLVRTDKAQRVKSIKVDSKKSALQKIPPEPQTLDVDSKSSEDQVLTRSQRKMEGAPSQTASPKSTMKRGLEPLVTPTKRTRTSKP</sequence>
<dbReference type="ZFIN" id="ZDB-GENE-030131-2746">
    <property type="gene designation" value="wu:fc17b08"/>
</dbReference>
<organism evidence="2 3">
    <name type="scientific">Danio rerio</name>
    <name type="common">Zebrafish</name>
    <name type="synonym">Brachydanio rerio</name>
    <dbReference type="NCBI Taxonomy" id="7955"/>
    <lineage>
        <taxon>Eukaryota</taxon>
        <taxon>Metazoa</taxon>
        <taxon>Chordata</taxon>
        <taxon>Craniata</taxon>
        <taxon>Vertebrata</taxon>
        <taxon>Euteleostomi</taxon>
        <taxon>Actinopterygii</taxon>
        <taxon>Neopterygii</taxon>
        <taxon>Teleostei</taxon>
        <taxon>Ostariophysi</taxon>
        <taxon>Cypriniformes</taxon>
        <taxon>Danionidae</taxon>
        <taxon>Danioninae</taxon>
        <taxon>Danio</taxon>
    </lineage>
</organism>
<feature type="compositionally biased region" description="Polar residues" evidence="1">
    <location>
        <begin position="1008"/>
        <end position="1023"/>
    </location>
</feature>
<gene>
    <name evidence="3 4" type="ORF">wu:fc17b08</name>
</gene>
<dbReference type="FunCoup" id="A0A8N7UUM9">
    <property type="interactions" value="1"/>
</dbReference>
<feature type="compositionally biased region" description="Basic and acidic residues" evidence="1">
    <location>
        <begin position="933"/>
        <end position="949"/>
    </location>
</feature>
<evidence type="ECO:0000313" key="4">
    <source>
        <dbReference type="ZFIN" id="ZDB-GENE-030131-2746"/>
    </source>
</evidence>
<evidence type="ECO:0007829" key="5">
    <source>
        <dbReference type="PeptideAtlas" id="A0A8N7UUM9"/>
    </source>
</evidence>
<dbReference type="Proteomes" id="UP000000437">
    <property type="component" value="Chromosome 13"/>
</dbReference>
<dbReference type="OrthoDB" id="10028342at2759"/>
<feature type="compositionally biased region" description="Basic and acidic residues" evidence="1">
    <location>
        <begin position="1594"/>
        <end position="1603"/>
    </location>
</feature>
<name>A0A8N7UUM9_DANRE</name>
<keyword evidence="5" id="KW-1267">Proteomics identification</keyword>
<dbReference type="AGR" id="ZFIN:ZDB-GENE-030131-2746"/>
<feature type="compositionally biased region" description="Polar residues" evidence="1">
    <location>
        <begin position="1205"/>
        <end position="1222"/>
    </location>
</feature>
<accession>A0A8N7UUM9</accession>
<dbReference type="InterPro" id="IPR028104">
    <property type="entry name" value="DUF4553"/>
</dbReference>
<feature type="compositionally biased region" description="Polar residues" evidence="1">
    <location>
        <begin position="918"/>
        <end position="927"/>
    </location>
</feature>
<evidence type="ECO:0000313" key="3">
    <source>
        <dbReference type="RefSeq" id="XP_684050.6"/>
    </source>
</evidence>
<evidence type="ECO:0000313" key="2">
    <source>
        <dbReference type="Proteomes" id="UP000000437"/>
    </source>
</evidence>
<evidence type="ECO:0000256" key="1">
    <source>
        <dbReference type="SAM" id="MobiDB-lite"/>
    </source>
</evidence>
<dbReference type="AlphaFoldDB" id="A0A8N7UUM9"/>
<feature type="region of interest" description="Disordered" evidence="1">
    <location>
        <begin position="316"/>
        <end position="337"/>
    </location>
</feature>
<proteinExistence type="evidence at protein level"/>
<feature type="region of interest" description="Disordered" evidence="1">
    <location>
        <begin position="903"/>
        <end position="1231"/>
    </location>
</feature>
<dbReference type="RefSeq" id="XP_684050.6">
    <property type="nucleotide sequence ID" value="XM_678958.10"/>
</dbReference>
<feature type="compositionally biased region" description="Basic and acidic residues" evidence="1">
    <location>
        <begin position="903"/>
        <end position="917"/>
    </location>
</feature>
<feature type="compositionally biased region" description="Polar residues" evidence="1">
    <location>
        <begin position="1108"/>
        <end position="1119"/>
    </location>
</feature>
<feature type="region of interest" description="Disordered" evidence="1">
    <location>
        <begin position="1594"/>
        <end position="1668"/>
    </location>
</feature>
<feature type="compositionally biased region" description="Polar residues" evidence="1">
    <location>
        <begin position="1178"/>
        <end position="1193"/>
    </location>
</feature>
<protein>
    <submittedName>
        <fullName evidence="3">Uncharacterized protein wu:fc17b08 isoform X1</fullName>
    </submittedName>
</protein>
<dbReference type="GeneID" id="556205"/>
<keyword evidence="2" id="KW-1185">Reference proteome</keyword>
<reference evidence="3" key="1">
    <citation type="submission" date="2025-08" db="UniProtKB">
        <authorList>
            <consortium name="RefSeq"/>
        </authorList>
    </citation>
    <scope>IDENTIFICATION</scope>
    <source>
        <strain evidence="3">Tuebingen</strain>
        <tissue evidence="3">Fibroblasts and whole tissue</tissue>
    </source>
</reference>
<feature type="compositionally biased region" description="Low complexity" evidence="1">
    <location>
        <begin position="1126"/>
        <end position="1137"/>
    </location>
</feature>
<feature type="compositionally biased region" description="Polar residues" evidence="1">
    <location>
        <begin position="763"/>
        <end position="782"/>
    </location>
</feature>